<proteinExistence type="predicted"/>
<feature type="non-terminal residue" evidence="1">
    <location>
        <position position="1"/>
    </location>
</feature>
<reference evidence="1" key="1">
    <citation type="submission" date="2021-02" db="EMBL/GenBank/DDBJ databases">
        <authorList>
            <person name="Nowell W R."/>
        </authorList>
    </citation>
    <scope>NUCLEOTIDE SEQUENCE</scope>
</reference>
<organism evidence="1 2">
    <name type="scientific">Rotaria socialis</name>
    <dbReference type="NCBI Taxonomy" id="392032"/>
    <lineage>
        <taxon>Eukaryota</taxon>
        <taxon>Metazoa</taxon>
        <taxon>Spiralia</taxon>
        <taxon>Gnathifera</taxon>
        <taxon>Rotifera</taxon>
        <taxon>Eurotatoria</taxon>
        <taxon>Bdelloidea</taxon>
        <taxon>Philodinida</taxon>
        <taxon>Philodinidae</taxon>
        <taxon>Rotaria</taxon>
    </lineage>
</organism>
<dbReference type="Proteomes" id="UP000663873">
    <property type="component" value="Unassembled WGS sequence"/>
</dbReference>
<dbReference type="EMBL" id="CAJOBP010004387">
    <property type="protein sequence ID" value="CAF4438656.1"/>
    <property type="molecule type" value="Genomic_DNA"/>
</dbReference>
<keyword evidence="2" id="KW-1185">Reference proteome</keyword>
<dbReference type="AlphaFoldDB" id="A0A820RQC4"/>
<comment type="caution">
    <text evidence="1">The sequence shown here is derived from an EMBL/GenBank/DDBJ whole genome shotgun (WGS) entry which is preliminary data.</text>
</comment>
<name>A0A820RQC4_9BILA</name>
<sequence length="125" mass="12658">VRLDAFLDKLGSQQIVFTLLSFNTNFKLVLVVLNSIIDFLGEIENELGAKMSGGDQGGIGQGTGGGGFLNQVEGAIGGMSGRTGNPGQQGFGGGMMNEFGKMAGGGGGGGGMMSEVEQIVTGDFF</sequence>
<protein>
    <submittedName>
        <fullName evidence="1">Uncharacterized protein</fullName>
    </submittedName>
</protein>
<accession>A0A820RQC4</accession>
<gene>
    <name evidence="1" type="ORF">UJA718_LOCUS21910</name>
</gene>
<evidence type="ECO:0000313" key="1">
    <source>
        <dbReference type="EMBL" id="CAF4438656.1"/>
    </source>
</evidence>
<evidence type="ECO:0000313" key="2">
    <source>
        <dbReference type="Proteomes" id="UP000663873"/>
    </source>
</evidence>